<feature type="compositionally biased region" description="Basic residues" evidence="1">
    <location>
        <begin position="286"/>
        <end position="300"/>
    </location>
</feature>
<feature type="region of interest" description="Disordered" evidence="1">
    <location>
        <begin position="540"/>
        <end position="578"/>
    </location>
</feature>
<dbReference type="RefSeq" id="WP_163227872.1">
    <property type="nucleotide sequence ID" value="NZ_VYSG01000003.1"/>
</dbReference>
<keyword evidence="2" id="KW-1133">Transmembrane helix</keyword>
<proteinExistence type="predicted"/>
<keyword evidence="2" id="KW-0812">Transmembrane</keyword>
<feature type="compositionally biased region" description="Low complexity" evidence="1">
    <location>
        <begin position="499"/>
        <end position="509"/>
    </location>
</feature>
<feature type="region of interest" description="Disordered" evidence="1">
    <location>
        <begin position="441"/>
        <end position="525"/>
    </location>
</feature>
<keyword evidence="4" id="KW-1185">Reference proteome</keyword>
<feature type="compositionally biased region" description="Low complexity" evidence="1">
    <location>
        <begin position="312"/>
        <end position="326"/>
    </location>
</feature>
<evidence type="ECO:0000256" key="2">
    <source>
        <dbReference type="SAM" id="Phobius"/>
    </source>
</evidence>
<protein>
    <recommendedName>
        <fullName evidence="5">GTPase regulator-like protein</fullName>
    </recommendedName>
</protein>
<dbReference type="AlphaFoldDB" id="A0A6I5N146"/>
<feature type="compositionally biased region" description="Low complexity" evidence="1">
    <location>
        <begin position="465"/>
        <end position="481"/>
    </location>
</feature>
<keyword evidence="2" id="KW-0472">Membrane</keyword>
<reference evidence="3 4" key="1">
    <citation type="submission" date="2019-09" db="EMBL/GenBank/DDBJ databases">
        <title>Phylogenetic characterization of a novel taxon of the genus Bifidobacterium: Bifidobacterium choloepi sp. nov.</title>
        <authorList>
            <person name="Modesto M."/>
            <person name="Satti M."/>
        </authorList>
    </citation>
    <scope>NUCLEOTIDE SEQUENCE [LARGE SCALE GENOMIC DNA]</scope>
    <source>
        <strain evidence="3 4">BRDM6</strain>
    </source>
</reference>
<evidence type="ECO:0000313" key="3">
    <source>
        <dbReference type="EMBL" id="NEG70327.1"/>
    </source>
</evidence>
<dbReference type="EMBL" id="VYSG01000003">
    <property type="protein sequence ID" value="NEG70327.1"/>
    <property type="molecule type" value="Genomic_DNA"/>
</dbReference>
<feature type="region of interest" description="Disordered" evidence="1">
    <location>
        <begin position="247"/>
        <end position="333"/>
    </location>
</feature>
<name>A0A6I5N146_9BIFI</name>
<evidence type="ECO:0000256" key="1">
    <source>
        <dbReference type="SAM" id="MobiDB-lite"/>
    </source>
</evidence>
<evidence type="ECO:0000313" key="4">
    <source>
        <dbReference type="Proteomes" id="UP000469292"/>
    </source>
</evidence>
<feature type="compositionally biased region" description="Basic and acidic residues" evidence="1">
    <location>
        <begin position="448"/>
        <end position="464"/>
    </location>
</feature>
<accession>A0A6I5N146</accession>
<evidence type="ECO:0008006" key="5">
    <source>
        <dbReference type="Google" id="ProtNLM"/>
    </source>
</evidence>
<feature type="transmembrane region" description="Helical" evidence="2">
    <location>
        <begin position="23"/>
        <end position="45"/>
    </location>
</feature>
<dbReference type="Proteomes" id="UP000469292">
    <property type="component" value="Unassembled WGS sequence"/>
</dbReference>
<sequence length="578" mass="59428">MSDADEKRDDSRGKNAPSRHAKFMRGIVTPVLGLLAVLFIVLGILNQTTWAPSTDINATATTSGSEYILTDPGVLDLVDSNVTLTVTETSTGSTDTNNTDANATTPTVCIAVGSAKDAAGWVEGFPYTRITGLNDWSTLSTSNEAAQGDKKTSDTDVAFADSVMWTQHVCSADGQNTVTLNLTNASDTSVAIVDLGTDTGSAAVTMHWTRTNPPNFAMPFYFAAGLFVIAAILAASVFAWPPEKRRKLVHRHTEQEREERRRKKKEAREQEVSIADAVTGTIAVMKPKKRDKSKPRRRHAPGVTPVDIDMNDSSATAGSGDSAPSTPTVVDPGSRNLVADVAAANGSAGDAAGADTAAASATSTGTGTMTAADILAAGTAAAVGETNTTAAGQPADADNASNATPASDAAAASATTDMSATGTLSAADVLAAGTAAANAGTAVASAEEPARESQESPITEEKPAEAQPTEPTTETGEITLTGISRKALRKRRQRHQDADNAADSTSNADELSPLDGNDGETTSVITQDELAAYFARLAQESQEAGSAIEADESSVIPTIDATDHDSASKPAGSGAKEA</sequence>
<comment type="caution">
    <text evidence="3">The sequence shown here is derived from an EMBL/GenBank/DDBJ whole genome shotgun (WGS) entry which is preliminary data.</text>
</comment>
<feature type="transmembrane region" description="Helical" evidence="2">
    <location>
        <begin position="220"/>
        <end position="241"/>
    </location>
</feature>
<gene>
    <name evidence="3" type="ORF">F6S87_06925</name>
</gene>
<organism evidence="3 4">
    <name type="scientific">Bifidobacterium choloepi</name>
    <dbReference type="NCBI Taxonomy" id="2614131"/>
    <lineage>
        <taxon>Bacteria</taxon>
        <taxon>Bacillati</taxon>
        <taxon>Actinomycetota</taxon>
        <taxon>Actinomycetes</taxon>
        <taxon>Bifidobacteriales</taxon>
        <taxon>Bifidobacteriaceae</taxon>
        <taxon>Bifidobacterium</taxon>
    </lineage>
</organism>